<feature type="region of interest" description="Disordered" evidence="1">
    <location>
        <begin position="90"/>
        <end position="111"/>
    </location>
</feature>
<sequence length="151" mass="16254">MKTRQLLDPLAMWREAINRLEGGVNNVATRNMQTEPFAQALALVLRASLGTHHLIDKNLARFYERLGLPSRSEVEAIAAAMRRIEDKLDMLLPPPVPTHRPARTKRAPEVAPALAIGSAPAEANAVPGGVRAEAPAPVAVASPARPPKRKG</sequence>
<evidence type="ECO:0000313" key="2">
    <source>
        <dbReference type="EMBL" id="MEJ8824971.1"/>
    </source>
</evidence>
<accession>A0ABU8W4I4</accession>
<organism evidence="2 3">
    <name type="scientific">Variovorax humicola</name>
    <dbReference type="NCBI Taxonomy" id="1769758"/>
    <lineage>
        <taxon>Bacteria</taxon>
        <taxon>Pseudomonadati</taxon>
        <taxon>Pseudomonadota</taxon>
        <taxon>Betaproteobacteria</taxon>
        <taxon>Burkholderiales</taxon>
        <taxon>Comamonadaceae</taxon>
        <taxon>Variovorax</taxon>
    </lineage>
</organism>
<gene>
    <name evidence="2" type="ORF">WKW80_23575</name>
</gene>
<dbReference type="Proteomes" id="UP001363010">
    <property type="component" value="Unassembled WGS sequence"/>
</dbReference>
<dbReference type="RefSeq" id="WP_340365998.1">
    <property type="nucleotide sequence ID" value="NZ_JBBKZV010000018.1"/>
</dbReference>
<name>A0ABU8W4I4_9BURK</name>
<dbReference type="EMBL" id="JBBKZV010000018">
    <property type="protein sequence ID" value="MEJ8824971.1"/>
    <property type="molecule type" value="Genomic_DNA"/>
</dbReference>
<reference evidence="2 3" key="1">
    <citation type="submission" date="2024-03" db="EMBL/GenBank/DDBJ databases">
        <title>Novel species of the genus Variovorax.</title>
        <authorList>
            <person name="Liu Q."/>
            <person name="Xin Y.-H."/>
        </authorList>
    </citation>
    <scope>NUCLEOTIDE SEQUENCE [LARGE SCALE GENOMIC DNA]</scope>
    <source>
        <strain evidence="2 3">KACC 18501</strain>
    </source>
</reference>
<protein>
    <submittedName>
        <fullName evidence="2">Uncharacterized protein</fullName>
    </submittedName>
</protein>
<evidence type="ECO:0000313" key="3">
    <source>
        <dbReference type="Proteomes" id="UP001363010"/>
    </source>
</evidence>
<proteinExistence type="predicted"/>
<comment type="caution">
    <text evidence="2">The sequence shown here is derived from an EMBL/GenBank/DDBJ whole genome shotgun (WGS) entry which is preliminary data.</text>
</comment>
<evidence type="ECO:0000256" key="1">
    <source>
        <dbReference type="SAM" id="MobiDB-lite"/>
    </source>
</evidence>
<keyword evidence="3" id="KW-1185">Reference proteome</keyword>